<keyword evidence="2" id="KW-1185">Reference proteome</keyword>
<name>A0A173GE70_9CAUD</name>
<protein>
    <submittedName>
        <fullName evidence="1">Uncharacterized protein</fullName>
    </submittedName>
</protein>
<evidence type="ECO:0000313" key="1">
    <source>
        <dbReference type="EMBL" id="ANH51689.1"/>
    </source>
</evidence>
<reference evidence="2" key="1">
    <citation type="submission" date="2016-03" db="EMBL/GenBank/DDBJ databases">
        <authorList>
            <person name="Sharma R."/>
            <person name="Simister A.R."/>
            <person name="Berg J.A."/>
            <person name="Jensen G.L."/>
            <person name="Keele B.R."/>
            <person name="Ward M.E.H."/>
            <person name="Breakwell D.P."/>
            <person name="Hope S."/>
            <person name="Grose J.H."/>
        </authorList>
    </citation>
    <scope>NUCLEOTIDE SEQUENCE [LARGE SCALE GENOMIC DNA]</scope>
</reference>
<dbReference type="Proteomes" id="UP000222975">
    <property type="component" value="Segment"/>
</dbReference>
<evidence type="ECO:0000313" key="2">
    <source>
        <dbReference type="Proteomes" id="UP000222975"/>
    </source>
</evidence>
<organism evidence="1 2">
    <name type="scientific">Erwinia phage vB_EamM_Simmy50</name>
    <dbReference type="NCBI Taxonomy" id="1815988"/>
    <lineage>
        <taxon>Viruses</taxon>
        <taxon>Duplodnaviria</taxon>
        <taxon>Heunggongvirae</taxon>
        <taxon>Uroviricota</taxon>
        <taxon>Caudoviricetes</taxon>
        <taxon>Chimalliviridae</taxon>
        <taxon>Agricanvirus</taxon>
        <taxon>Agricanvirus simmy50</taxon>
    </lineage>
</organism>
<gene>
    <name evidence="1" type="ORF">SIMMY50_230</name>
</gene>
<accession>A0A173GE70</accession>
<sequence length="225" mass="25352">MTFAEAEQYIYSLSQDGGVYKQGFIFVFDPESWDKVNRALDILDNNRGIWGKNVGQFTTAGMTSYGPVSARLKGYIVIAVHFTGGRKLFNPGYLQHVLNTATHELVHAAQFAVRAQSYHDPLIAVEPLAYLTGWLMEKWIYAVWEKFNVTISVTPATTGPLSYNILFDLLYRFNEQRLAHRMGDLTMTQIQSALVRESINSLNNVAVVNDIGWSSTTYLDGVNKK</sequence>
<dbReference type="EMBL" id="KU886223">
    <property type="protein sequence ID" value="ANH51689.1"/>
    <property type="molecule type" value="Genomic_DNA"/>
</dbReference>
<proteinExistence type="predicted"/>